<dbReference type="PANTHER" id="PTHR46795:SF3">
    <property type="entry name" value="ABC TRANSPORTER PERMEASE"/>
    <property type="match status" value="1"/>
</dbReference>
<evidence type="ECO:0000256" key="4">
    <source>
        <dbReference type="ARBA" id="ARBA00022989"/>
    </source>
</evidence>
<feature type="domain" description="ABC3 transporter permease C-terminal" evidence="7">
    <location>
        <begin position="60"/>
        <end position="179"/>
    </location>
</feature>
<dbReference type="GO" id="GO:0005886">
    <property type="term" value="C:plasma membrane"/>
    <property type="evidence" value="ECO:0007669"/>
    <property type="project" value="UniProtKB-SubCell"/>
</dbReference>
<dbReference type="Pfam" id="PF02687">
    <property type="entry name" value="FtsX"/>
    <property type="match status" value="1"/>
</dbReference>
<evidence type="ECO:0000256" key="1">
    <source>
        <dbReference type="ARBA" id="ARBA00004651"/>
    </source>
</evidence>
<evidence type="ECO:0000256" key="6">
    <source>
        <dbReference type="PIRNR" id="PIRNR018968"/>
    </source>
</evidence>
<evidence type="ECO:0000256" key="3">
    <source>
        <dbReference type="ARBA" id="ARBA00022692"/>
    </source>
</evidence>
<dbReference type="AlphaFoldDB" id="A0A942SUE4"/>
<organism evidence="8">
    <name type="scientific">Neobacillus citreus</name>
    <dbReference type="NCBI Taxonomy" id="2833578"/>
    <lineage>
        <taxon>Bacteria</taxon>
        <taxon>Bacillati</taxon>
        <taxon>Bacillota</taxon>
        <taxon>Bacilli</taxon>
        <taxon>Bacillales</taxon>
        <taxon>Bacillaceae</taxon>
        <taxon>Neobacillus</taxon>
    </lineage>
</organism>
<feature type="transmembrane region" description="Helical" evidence="6">
    <location>
        <begin position="521"/>
        <end position="543"/>
    </location>
</feature>
<evidence type="ECO:0000313" key="9">
    <source>
        <dbReference type="EMBL" id="MCH6265479.1"/>
    </source>
</evidence>
<dbReference type="InterPro" id="IPR003838">
    <property type="entry name" value="ABC3_permease_C"/>
</dbReference>
<feature type="transmembrane region" description="Helical" evidence="6">
    <location>
        <begin position="605"/>
        <end position="628"/>
    </location>
</feature>
<evidence type="ECO:0000313" key="8">
    <source>
        <dbReference type="EMBL" id="MBS4180092.1"/>
    </source>
</evidence>
<dbReference type="PIRSF" id="PIRSF018968">
    <property type="entry name" value="ABC_permease_BceB"/>
    <property type="match status" value="1"/>
</dbReference>
<dbReference type="InterPro" id="IPR027022">
    <property type="entry name" value="ABC_permease_BceB-typ"/>
</dbReference>
<reference evidence="8" key="1">
    <citation type="submission" date="2021-05" db="EMBL/GenBank/DDBJ databases">
        <title>Novel Bacillus species.</title>
        <authorList>
            <person name="Liu G."/>
        </authorList>
    </citation>
    <scope>NUCLEOTIDE SEQUENCE</scope>
    <source>
        <strain evidence="8 10">FJAT-50051</strain>
    </source>
</reference>
<keyword evidence="4 6" id="KW-1133">Transmembrane helix</keyword>
<evidence type="ECO:0000256" key="5">
    <source>
        <dbReference type="ARBA" id="ARBA00023136"/>
    </source>
</evidence>
<keyword evidence="3 6" id="KW-0812">Transmembrane</keyword>
<dbReference type="EMBL" id="JAGYPE010000001">
    <property type="protein sequence ID" value="MBS4180092.1"/>
    <property type="molecule type" value="Genomic_DNA"/>
</dbReference>
<keyword evidence="6" id="KW-0813">Transport</keyword>
<keyword evidence="2 6" id="KW-1003">Cell membrane</keyword>
<dbReference type="InterPro" id="IPR052536">
    <property type="entry name" value="ABC-4_Integral_Memb_Prot"/>
</dbReference>
<feature type="transmembrane region" description="Helical" evidence="6">
    <location>
        <begin position="58"/>
        <end position="80"/>
    </location>
</feature>
<proteinExistence type="inferred from homology"/>
<accession>A0A942SUE4</accession>
<comment type="caution">
    <text evidence="8">The sequence shown here is derived from an EMBL/GenBank/DDBJ whole genome shotgun (WGS) entry which is preliminary data.</text>
</comment>
<feature type="transmembrane region" description="Helical" evidence="6">
    <location>
        <begin position="285"/>
        <end position="310"/>
    </location>
</feature>
<feature type="transmembrane region" description="Helical" evidence="6">
    <location>
        <begin position="197"/>
        <end position="216"/>
    </location>
</feature>
<dbReference type="GO" id="GO:0055085">
    <property type="term" value="P:transmembrane transport"/>
    <property type="evidence" value="ECO:0007669"/>
    <property type="project" value="UniProtKB-UniRule"/>
</dbReference>
<sequence length="641" mass="73333">MTLSKLARKNIIRNIRQYLLYLYSLVFSTAIYFTFVSFQDNQQLLSSTVTIGKLESAFFAASMILMIFSGSFIWYSNSFFTRMRKKEVGLYALFGMSKKKIALLLFYENMIIGALALVIGIGAGILFSKLFMMIIFKLMGFSLQASFSVSSRAMLQTIVVFLIILLVTSIHSYRLIYRFSLAELFKADRKGERLAKGSIITSILAVVLIGVSYLLFWNPEKFTIIHNTGIRFGTAVFFLVAGSYFFMNSLAAYLLKLMKRLERVYLKGKNLLGITNLLYRFKGNVLILTVISLLSSVTLLACGTILGFYYHIDRVTNEHFPYSYMFNMKDDEVNKEIAALIVRASEDNPRYQLNLEYLPVEADLNGMERVPDFFQTMLISENTFQKLMEKRGRPESLHLKRNEAAAFYDGNLDVKSDPYSGKQLVLKAGQELTITTYKLFSLLNQGEMLFPLVISNAQYEELKEGISPQYLHIYKLKNEKSLEKLDSKLEKIVRPLQFNDNLPIYSSFYDKYHNGLETYGLLIYICGFLGLVFMAATGSIIYFKQLMEAASDKARYQTLRKIGIPEQEIKKTVARQVGFVFVLPLLLAVSHSAMITYLLSEFLQIPLQVPFMIFLGAYLVIYLIYYLMTTAGYVRLIKTSS</sequence>
<feature type="transmembrane region" description="Helical" evidence="6">
    <location>
        <begin position="577"/>
        <end position="599"/>
    </location>
</feature>
<keyword evidence="10" id="KW-1185">Reference proteome</keyword>
<comment type="subcellular location">
    <subcellularLocation>
        <location evidence="1 6">Cell membrane</location>
        <topology evidence="1 6">Multi-pass membrane protein</topology>
    </subcellularLocation>
</comment>
<feature type="transmembrane region" description="Helical" evidence="6">
    <location>
        <begin position="154"/>
        <end position="176"/>
    </location>
</feature>
<feature type="transmembrane region" description="Helical" evidence="6">
    <location>
        <begin position="20"/>
        <end position="38"/>
    </location>
</feature>
<comment type="similarity">
    <text evidence="6">Belongs to the ABC-4 integral membrane protein family.</text>
</comment>
<feature type="transmembrane region" description="Helical" evidence="6">
    <location>
        <begin position="101"/>
        <end position="134"/>
    </location>
</feature>
<dbReference type="EMBL" id="JAGYPE020000010">
    <property type="protein sequence ID" value="MCH6265479.1"/>
    <property type="molecule type" value="Genomic_DNA"/>
</dbReference>
<protein>
    <submittedName>
        <fullName evidence="8">ABC transporter permease</fullName>
    </submittedName>
</protein>
<evidence type="ECO:0000313" key="10">
    <source>
        <dbReference type="Proteomes" id="UP000677265"/>
    </source>
</evidence>
<dbReference type="RefSeq" id="WP_213140115.1">
    <property type="nucleotide sequence ID" value="NZ_JAGYPE020000010.1"/>
</dbReference>
<dbReference type="PANTHER" id="PTHR46795">
    <property type="entry name" value="ABC TRANSPORTER PERMEASE-RELATED-RELATED"/>
    <property type="match status" value="1"/>
</dbReference>
<keyword evidence="5 6" id="KW-0472">Membrane</keyword>
<feature type="transmembrane region" description="Helical" evidence="6">
    <location>
        <begin position="236"/>
        <end position="255"/>
    </location>
</feature>
<gene>
    <name evidence="9" type="ORF">KHB02_008035</name>
    <name evidence="8" type="ORF">KHB02_01685</name>
</gene>
<evidence type="ECO:0000259" key="7">
    <source>
        <dbReference type="Pfam" id="PF02687"/>
    </source>
</evidence>
<evidence type="ECO:0000256" key="2">
    <source>
        <dbReference type="ARBA" id="ARBA00022475"/>
    </source>
</evidence>
<dbReference type="Proteomes" id="UP000677265">
    <property type="component" value="Unassembled WGS sequence"/>
</dbReference>
<name>A0A942SUE4_9BACI</name>